<reference evidence="1 2" key="1">
    <citation type="submission" date="2018-05" db="EMBL/GenBank/DDBJ databases">
        <title>Genome sequencing of Flavobacterium sp. HYN0049.</title>
        <authorList>
            <person name="Yi H."/>
            <person name="Baek C."/>
        </authorList>
    </citation>
    <scope>NUCLEOTIDE SEQUENCE [LARGE SCALE GENOMIC DNA]</scope>
    <source>
        <strain evidence="1 2">HYN0049</strain>
    </source>
</reference>
<dbReference type="EMBL" id="CP029187">
    <property type="protein sequence ID" value="AWI26833.1"/>
    <property type="molecule type" value="Genomic_DNA"/>
</dbReference>
<evidence type="ECO:0000313" key="2">
    <source>
        <dbReference type="Proteomes" id="UP000244937"/>
    </source>
</evidence>
<dbReference type="AlphaFoldDB" id="A0A2S1SK75"/>
<dbReference type="RefSeq" id="WP_108904610.1">
    <property type="nucleotide sequence ID" value="NZ_CP029187.1"/>
</dbReference>
<dbReference type="Proteomes" id="UP000244937">
    <property type="component" value="Chromosome"/>
</dbReference>
<dbReference type="OrthoDB" id="1431979at2"/>
<keyword evidence="2" id="KW-1185">Reference proteome</keyword>
<protein>
    <submittedName>
        <fullName evidence="1">Uncharacterized protein</fullName>
    </submittedName>
</protein>
<gene>
    <name evidence="1" type="ORF">HYN49_13510</name>
</gene>
<proteinExistence type="predicted"/>
<sequence length="266" mass="31978">MIRRDDFKRLRFDVETAINEAFEFAKSHEKNENDYILFLSRSYYDKSNSTAVPWQFDRSIDELHDRHRVDFLLYYLNQQYNFQTENSADSKFSLTIEFMIYCQIWESSHNLFNFKKLADLCSSKNYNWNIEIGKNPRAKFIKENILDSFQNNSLKIFDLMNKTYHSQLRNAFSHSLFNFGINGHNLYLENFDGKNANIEFLSFDDWTIRFLTSTLIQNFYHNKFSAEIESLEDGKEYKVTMEYNNDKEVGFISYDKNLKRFNGRIQ</sequence>
<organism evidence="1 2">
    <name type="scientific">Flavobacterium pallidum</name>
    <dbReference type="NCBI Taxonomy" id="2172098"/>
    <lineage>
        <taxon>Bacteria</taxon>
        <taxon>Pseudomonadati</taxon>
        <taxon>Bacteroidota</taxon>
        <taxon>Flavobacteriia</taxon>
        <taxon>Flavobacteriales</taxon>
        <taxon>Flavobacteriaceae</taxon>
        <taxon>Flavobacterium</taxon>
    </lineage>
</organism>
<name>A0A2S1SK75_9FLAO</name>
<evidence type="ECO:0000313" key="1">
    <source>
        <dbReference type="EMBL" id="AWI26833.1"/>
    </source>
</evidence>
<accession>A0A2S1SK75</accession>
<dbReference type="KEGG" id="fpal:HYN49_13510"/>